<gene>
    <name evidence="1" type="ORF">WJX73_007761</name>
</gene>
<sequence>MPSLALARCPTPIAAERLCVRQWRFVPCHSQAAGADIRLQDSAAGPQPESDERLSPWQRLLRLLLALWQGVLSLISAVFARLSPPKAASLAEARSEAQKGQGQRKLGSSNIQSKEYKMALARTRQHVSIQKALQLQRQAIPARAEVELQRALAENAVCRAPLLAANYTKEQMLGLYKLHLENTELPPNYAQLLQLRDMLELDAAEAEQLEEDVMSNAAQFSI</sequence>
<keyword evidence="2" id="KW-1185">Reference proteome</keyword>
<dbReference type="AlphaFoldDB" id="A0AAW1PBX2"/>
<reference evidence="1 2" key="1">
    <citation type="journal article" date="2024" name="Nat. Commun.">
        <title>Phylogenomics reveals the evolutionary origins of lichenization in chlorophyte algae.</title>
        <authorList>
            <person name="Puginier C."/>
            <person name="Libourel C."/>
            <person name="Otte J."/>
            <person name="Skaloud P."/>
            <person name="Haon M."/>
            <person name="Grisel S."/>
            <person name="Petersen M."/>
            <person name="Berrin J.G."/>
            <person name="Delaux P.M."/>
            <person name="Dal Grande F."/>
            <person name="Keller J."/>
        </authorList>
    </citation>
    <scope>NUCLEOTIDE SEQUENCE [LARGE SCALE GENOMIC DNA]</scope>
    <source>
        <strain evidence="1 2">SAG 2036</strain>
    </source>
</reference>
<dbReference type="Proteomes" id="UP001465755">
    <property type="component" value="Unassembled WGS sequence"/>
</dbReference>
<protein>
    <submittedName>
        <fullName evidence="1">Uncharacterized protein</fullName>
    </submittedName>
</protein>
<proteinExistence type="predicted"/>
<organism evidence="1 2">
    <name type="scientific">Symbiochloris irregularis</name>
    <dbReference type="NCBI Taxonomy" id="706552"/>
    <lineage>
        <taxon>Eukaryota</taxon>
        <taxon>Viridiplantae</taxon>
        <taxon>Chlorophyta</taxon>
        <taxon>core chlorophytes</taxon>
        <taxon>Trebouxiophyceae</taxon>
        <taxon>Trebouxiales</taxon>
        <taxon>Trebouxiaceae</taxon>
        <taxon>Symbiochloris</taxon>
    </lineage>
</organism>
<name>A0AAW1PBX2_9CHLO</name>
<evidence type="ECO:0000313" key="2">
    <source>
        <dbReference type="Proteomes" id="UP001465755"/>
    </source>
</evidence>
<evidence type="ECO:0000313" key="1">
    <source>
        <dbReference type="EMBL" id="KAK9805948.1"/>
    </source>
</evidence>
<accession>A0AAW1PBX2</accession>
<comment type="caution">
    <text evidence="1">The sequence shown here is derived from an EMBL/GenBank/DDBJ whole genome shotgun (WGS) entry which is preliminary data.</text>
</comment>
<dbReference type="EMBL" id="JALJOQ010000040">
    <property type="protein sequence ID" value="KAK9805948.1"/>
    <property type="molecule type" value="Genomic_DNA"/>
</dbReference>